<dbReference type="Pfam" id="PF13677">
    <property type="entry name" value="MotB_plug"/>
    <property type="match status" value="1"/>
</dbReference>
<reference evidence="5 6" key="1">
    <citation type="submission" date="2021-01" db="EMBL/GenBank/DDBJ databases">
        <title>Whole genome sequence of Paenibacillus sonchi LMG 24727 for comparative genomics.</title>
        <authorList>
            <person name="Lee G."/>
            <person name="Kim M.-J."/>
            <person name="Lim K."/>
            <person name="Shin J.-H."/>
        </authorList>
    </citation>
    <scope>NUCLEOTIDE SEQUENCE [LARGE SCALE GENOMIC DNA]</scope>
    <source>
        <strain evidence="5 6">LMG 24727</strain>
    </source>
</reference>
<keyword evidence="3" id="KW-0812">Transmembrane</keyword>
<sequence>MRQRNRRKPRAGGRESRDRWMITYADLITLLLIFFVILYAMSSLDTQKFNIVTGALSDTFKSGNPVLEGGTAYWMVKKE</sequence>
<evidence type="ECO:0000313" key="5">
    <source>
        <dbReference type="EMBL" id="QQZ62164.1"/>
    </source>
</evidence>
<evidence type="ECO:0000256" key="1">
    <source>
        <dbReference type="ARBA" id="ARBA00004370"/>
    </source>
</evidence>
<gene>
    <name evidence="5" type="ORF">JI735_05865</name>
</gene>
<keyword evidence="5" id="KW-0966">Cell projection</keyword>
<dbReference type="Proteomes" id="UP000595841">
    <property type="component" value="Chromosome"/>
</dbReference>
<evidence type="ECO:0000259" key="4">
    <source>
        <dbReference type="Pfam" id="PF13677"/>
    </source>
</evidence>
<feature type="transmembrane region" description="Helical" evidence="3">
    <location>
        <begin position="21"/>
        <end position="41"/>
    </location>
</feature>
<name>A0A974PDU6_9BACL</name>
<accession>A0A974PDU6</accession>
<keyword evidence="5" id="KW-0282">Flagellum</keyword>
<evidence type="ECO:0000256" key="2">
    <source>
        <dbReference type="ARBA" id="ARBA00023136"/>
    </source>
</evidence>
<keyword evidence="2 3" id="KW-0472">Membrane</keyword>
<evidence type="ECO:0000313" key="6">
    <source>
        <dbReference type="Proteomes" id="UP000595841"/>
    </source>
</evidence>
<proteinExistence type="predicted"/>
<dbReference type="GO" id="GO:0016020">
    <property type="term" value="C:membrane"/>
    <property type="evidence" value="ECO:0007669"/>
    <property type="project" value="UniProtKB-SubCell"/>
</dbReference>
<organism evidence="5 6">
    <name type="scientific">Paenibacillus sonchi</name>
    <dbReference type="NCBI Taxonomy" id="373687"/>
    <lineage>
        <taxon>Bacteria</taxon>
        <taxon>Bacillati</taxon>
        <taxon>Bacillota</taxon>
        <taxon>Bacilli</taxon>
        <taxon>Bacillales</taxon>
        <taxon>Paenibacillaceae</taxon>
        <taxon>Paenibacillus</taxon>
        <taxon>Paenibacillus sonchi group</taxon>
    </lineage>
</organism>
<keyword evidence="6" id="KW-1185">Reference proteome</keyword>
<dbReference type="KEGG" id="pson:JI735_05865"/>
<feature type="domain" description="Motility protein B-like N-terminal" evidence="4">
    <location>
        <begin position="6"/>
        <end position="60"/>
    </location>
</feature>
<comment type="subcellular location">
    <subcellularLocation>
        <location evidence="1">Membrane</location>
    </subcellularLocation>
</comment>
<dbReference type="InterPro" id="IPR025713">
    <property type="entry name" value="MotB-like_N_dom"/>
</dbReference>
<evidence type="ECO:0000256" key="3">
    <source>
        <dbReference type="SAM" id="Phobius"/>
    </source>
</evidence>
<protein>
    <submittedName>
        <fullName evidence="5">Flagellar motor protein MotB</fullName>
    </submittedName>
</protein>
<dbReference type="EMBL" id="CP068595">
    <property type="protein sequence ID" value="QQZ62164.1"/>
    <property type="molecule type" value="Genomic_DNA"/>
</dbReference>
<dbReference type="AlphaFoldDB" id="A0A974PDU6"/>
<keyword evidence="3" id="KW-1133">Transmembrane helix</keyword>
<keyword evidence="5" id="KW-0969">Cilium</keyword>